<evidence type="ECO:0000256" key="1">
    <source>
        <dbReference type="SAM" id="Coils"/>
    </source>
</evidence>
<name>A0A2A6BJI3_PRIPA</name>
<organism evidence="3 4">
    <name type="scientific">Pristionchus pacificus</name>
    <name type="common">Parasitic nematode worm</name>
    <dbReference type="NCBI Taxonomy" id="54126"/>
    <lineage>
        <taxon>Eukaryota</taxon>
        <taxon>Metazoa</taxon>
        <taxon>Ecdysozoa</taxon>
        <taxon>Nematoda</taxon>
        <taxon>Chromadorea</taxon>
        <taxon>Rhabditida</taxon>
        <taxon>Rhabditina</taxon>
        <taxon>Diplogasteromorpha</taxon>
        <taxon>Diplogasteroidea</taxon>
        <taxon>Neodiplogasteridae</taxon>
        <taxon>Pristionchus</taxon>
    </lineage>
</organism>
<keyword evidence="1" id="KW-0175">Coiled coil</keyword>
<dbReference type="EnsemblMetazoa" id="PPA31238.1">
    <property type="protein sequence ID" value="PPA31238.1"/>
    <property type="gene ID" value="WBGene00204103"/>
</dbReference>
<accession>A0A8R1UL36</accession>
<protein>
    <submittedName>
        <fullName evidence="3">Uncharacterized protein</fullName>
    </submittedName>
</protein>
<feature type="region of interest" description="Disordered" evidence="2">
    <location>
        <begin position="174"/>
        <end position="194"/>
    </location>
</feature>
<dbReference type="Proteomes" id="UP000005239">
    <property type="component" value="Unassembled WGS sequence"/>
</dbReference>
<feature type="coiled-coil region" evidence="1">
    <location>
        <begin position="227"/>
        <end position="254"/>
    </location>
</feature>
<feature type="compositionally biased region" description="Basic and acidic residues" evidence="2">
    <location>
        <begin position="135"/>
        <end position="144"/>
    </location>
</feature>
<gene>
    <name evidence="3" type="primary">WBGene00204103</name>
</gene>
<reference evidence="4" key="1">
    <citation type="journal article" date="2008" name="Nat. Genet.">
        <title>The Pristionchus pacificus genome provides a unique perspective on nematode lifestyle and parasitism.</title>
        <authorList>
            <person name="Dieterich C."/>
            <person name="Clifton S.W."/>
            <person name="Schuster L.N."/>
            <person name="Chinwalla A."/>
            <person name="Delehaunty K."/>
            <person name="Dinkelacker I."/>
            <person name="Fulton L."/>
            <person name="Fulton R."/>
            <person name="Godfrey J."/>
            <person name="Minx P."/>
            <person name="Mitreva M."/>
            <person name="Roeseler W."/>
            <person name="Tian H."/>
            <person name="Witte H."/>
            <person name="Yang S.P."/>
            <person name="Wilson R.K."/>
            <person name="Sommer R.J."/>
        </authorList>
    </citation>
    <scope>NUCLEOTIDE SEQUENCE [LARGE SCALE GENOMIC DNA]</scope>
    <source>
        <strain evidence="4">PS312</strain>
    </source>
</reference>
<keyword evidence="4" id="KW-1185">Reference proteome</keyword>
<sequence length="255" mass="29349">MKGRDKQPFRLPSSLSSLSLIHSTEMRLTRSLLLLAFIAVAEAARQKSRDSTEGDDSSEMEESEAEWEQVACSVYETCLQEYDDRMTDCGHGKEKEADEDDSCFEPIERYFHALLDKKERRNQLLRKCYNTGQVESKKKEKRTNNENNTSGSIGKRHRGSCRQKFGELEQFLRKKKNGNGNGGTKHPAAQPMGAESCHASAKRLKERCQKIESCCPRVKSCRAKISSHSLSEEMRELETKIKEERRMCREKEFLR</sequence>
<evidence type="ECO:0000313" key="3">
    <source>
        <dbReference type="EnsemblMetazoa" id="PPA31238.1"/>
    </source>
</evidence>
<evidence type="ECO:0000256" key="2">
    <source>
        <dbReference type="SAM" id="MobiDB-lite"/>
    </source>
</evidence>
<reference evidence="3" key="2">
    <citation type="submission" date="2022-06" db="UniProtKB">
        <authorList>
            <consortium name="EnsemblMetazoa"/>
        </authorList>
    </citation>
    <scope>IDENTIFICATION</scope>
    <source>
        <strain evidence="3">PS312</strain>
    </source>
</reference>
<dbReference type="OrthoDB" id="10342969at2759"/>
<accession>A0A2A6BJI3</accession>
<dbReference type="AlphaFoldDB" id="A0A2A6BJI3"/>
<feature type="region of interest" description="Disordered" evidence="2">
    <location>
        <begin position="133"/>
        <end position="158"/>
    </location>
</feature>
<proteinExistence type="predicted"/>
<evidence type="ECO:0000313" key="4">
    <source>
        <dbReference type="Proteomes" id="UP000005239"/>
    </source>
</evidence>